<evidence type="ECO:0000256" key="5">
    <source>
        <dbReference type="PIRNR" id="PIRNR038471"/>
    </source>
</evidence>
<comment type="function">
    <text evidence="5">Involved in formation and maintenance of cell shape.</text>
</comment>
<dbReference type="GO" id="GO:0005886">
    <property type="term" value="C:plasma membrane"/>
    <property type="evidence" value="ECO:0007669"/>
    <property type="project" value="TreeGrafter"/>
</dbReference>
<dbReference type="InterPro" id="IPR055342">
    <property type="entry name" value="MreC_beta-barrel_core"/>
</dbReference>
<feature type="transmembrane region" description="Helical" evidence="7">
    <location>
        <begin position="9"/>
        <end position="30"/>
    </location>
</feature>
<keyword evidence="3 5" id="KW-0133">Cell shape</keyword>
<dbReference type="AlphaFoldDB" id="A0A1F6MFE0"/>
<organism evidence="9 10">
    <name type="scientific">Candidatus Magasanikbacteria bacterium RIFCSPHIGHO2_01_FULL_47_8</name>
    <dbReference type="NCBI Taxonomy" id="1798673"/>
    <lineage>
        <taxon>Bacteria</taxon>
        <taxon>Candidatus Magasanikiibacteriota</taxon>
    </lineage>
</organism>
<evidence type="ECO:0000259" key="8">
    <source>
        <dbReference type="Pfam" id="PF04085"/>
    </source>
</evidence>
<keyword evidence="6" id="KW-0175">Coiled coil</keyword>
<keyword evidence="7" id="KW-1133">Transmembrane helix</keyword>
<protein>
    <recommendedName>
        <fullName evidence="2 5">Cell shape-determining protein MreC</fullName>
    </recommendedName>
    <alternativeName>
        <fullName evidence="4 5">Cell shape protein MreC</fullName>
    </alternativeName>
</protein>
<name>A0A1F6MFE0_9BACT</name>
<dbReference type="PIRSF" id="PIRSF038471">
    <property type="entry name" value="MreC"/>
    <property type="match status" value="1"/>
</dbReference>
<evidence type="ECO:0000313" key="9">
    <source>
        <dbReference type="EMBL" id="OGH70344.1"/>
    </source>
</evidence>
<comment type="caution">
    <text evidence="9">The sequence shown here is derived from an EMBL/GenBank/DDBJ whole genome shotgun (WGS) entry which is preliminary data.</text>
</comment>
<accession>A0A1F6MFE0</accession>
<evidence type="ECO:0000256" key="7">
    <source>
        <dbReference type="SAM" id="Phobius"/>
    </source>
</evidence>
<dbReference type="InterPro" id="IPR042177">
    <property type="entry name" value="Cell/Rod_1"/>
</dbReference>
<feature type="coiled-coil region" evidence="6">
    <location>
        <begin position="74"/>
        <end position="108"/>
    </location>
</feature>
<dbReference type="InterPro" id="IPR007221">
    <property type="entry name" value="MreC"/>
</dbReference>
<proteinExistence type="inferred from homology"/>
<evidence type="ECO:0000256" key="3">
    <source>
        <dbReference type="ARBA" id="ARBA00022960"/>
    </source>
</evidence>
<sequence>MAYPTGKKTYVYLGIALALVIALHYLGWMAPLEKLVRSSTIPVIGQVHTLSVQVGDNYQFFKDRESFLKAYGECSKNTEKLERTEANIKMLARENDELKKQLNFIKKQKTPSVLAEVVGKELLSTDQTIIINRGSEDGILLGQPAIVGEGILIGKVIKVEKDISIIRLINDNQSRVGAAILSSSHSIGVVEGGYGISLRMTLIPRDEIVLVGDQVVSSGLEINIPRGLLIGTIAVVENEAYKPFQQAILTPSTDLAKLTIVSVLSTDRLHP</sequence>
<keyword evidence="7" id="KW-0812">Transmembrane</keyword>
<keyword evidence="7" id="KW-0472">Membrane</keyword>
<dbReference type="Pfam" id="PF04085">
    <property type="entry name" value="MreC"/>
    <property type="match status" value="1"/>
</dbReference>
<dbReference type="Gene3D" id="2.40.10.350">
    <property type="entry name" value="Rod shape-determining protein MreC, domain 2"/>
    <property type="match status" value="1"/>
</dbReference>
<gene>
    <name evidence="9" type="ORF">A2754_00235</name>
</gene>
<feature type="domain" description="Rod shape-determining protein MreC beta-barrel core" evidence="8">
    <location>
        <begin position="117"/>
        <end position="264"/>
    </location>
</feature>
<evidence type="ECO:0000313" key="10">
    <source>
        <dbReference type="Proteomes" id="UP000177953"/>
    </source>
</evidence>
<dbReference type="EMBL" id="MFPU01000010">
    <property type="protein sequence ID" value="OGH70344.1"/>
    <property type="molecule type" value="Genomic_DNA"/>
</dbReference>
<dbReference type="NCBIfam" id="TIGR00219">
    <property type="entry name" value="mreC"/>
    <property type="match status" value="1"/>
</dbReference>
<dbReference type="PANTHER" id="PTHR34138">
    <property type="entry name" value="CELL SHAPE-DETERMINING PROTEIN MREC"/>
    <property type="match status" value="1"/>
</dbReference>
<dbReference type="Proteomes" id="UP000177953">
    <property type="component" value="Unassembled WGS sequence"/>
</dbReference>
<reference evidence="9 10" key="1">
    <citation type="journal article" date="2016" name="Nat. Commun.">
        <title>Thousands of microbial genomes shed light on interconnected biogeochemical processes in an aquifer system.</title>
        <authorList>
            <person name="Anantharaman K."/>
            <person name="Brown C.T."/>
            <person name="Hug L.A."/>
            <person name="Sharon I."/>
            <person name="Castelle C.J."/>
            <person name="Probst A.J."/>
            <person name="Thomas B.C."/>
            <person name="Singh A."/>
            <person name="Wilkins M.J."/>
            <person name="Karaoz U."/>
            <person name="Brodie E.L."/>
            <person name="Williams K.H."/>
            <person name="Hubbard S.S."/>
            <person name="Banfield J.F."/>
        </authorList>
    </citation>
    <scope>NUCLEOTIDE SEQUENCE [LARGE SCALE GENOMIC DNA]</scope>
</reference>
<dbReference type="InterPro" id="IPR042175">
    <property type="entry name" value="Cell/Rod_MreC_2"/>
</dbReference>
<evidence type="ECO:0000256" key="6">
    <source>
        <dbReference type="SAM" id="Coils"/>
    </source>
</evidence>
<dbReference type="GO" id="GO:0008360">
    <property type="term" value="P:regulation of cell shape"/>
    <property type="evidence" value="ECO:0007669"/>
    <property type="project" value="UniProtKB-KW"/>
</dbReference>
<dbReference type="Gene3D" id="2.40.10.340">
    <property type="entry name" value="Rod shape-determining protein MreC, domain 1"/>
    <property type="match status" value="1"/>
</dbReference>
<evidence type="ECO:0000256" key="2">
    <source>
        <dbReference type="ARBA" id="ARBA00013855"/>
    </source>
</evidence>
<evidence type="ECO:0000256" key="1">
    <source>
        <dbReference type="ARBA" id="ARBA00009369"/>
    </source>
</evidence>
<comment type="similarity">
    <text evidence="1 5">Belongs to the MreC family.</text>
</comment>
<evidence type="ECO:0000256" key="4">
    <source>
        <dbReference type="ARBA" id="ARBA00032089"/>
    </source>
</evidence>
<dbReference type="PANTHER" id="PTHR34138:SF1">
    <property type="entry name" value="CELL SHAPE-DETERMINING PROTEIN MREC"/>
    <property type="match status" value="1"/>
</dbReference>